<comment type="subcellular location">
    <subcellularLocation>
        <location evidence="1">Cell membrane</location>
        <topology evidence="1">Multi-pass membrane protein</topology>
    </subcellularLocation>
</comment>
<evidence type="ECO:0000313" key="12">
    <source>
        <dbReference type="Proteomes" id="UP000567099"/>
    </source>
</evidence>
<dbReference type="GO" id="GO:0036380">
    <property type="term" value="F:UDP-N-acetylglucosamine-undecaprenyl-phosphate N-acetylglucosaminephosphotransferase activity"/>
    <property type="evidence" value="ECO:0007669"/>
    <property type="project" value="UniProtKB-EC"/>
</dbReference>
<dbReference type="GeneID" id="36102502"/>
<dbReference type="EC" id="2.7.8.33" evidence="8"/>
<dbReference type="EC" id="2.7.8.15" evidence="9"/>
<keyword evidence="6 7" id="KW-0472">Membrane</keyword>
<feature type="transmembrane region" description="Helical" evidence="7">
    <location>
        <begin position="129"/>
        <end position="152"/>
    </location>
</feature>
<dbReference type="CDD" id="cd06856">
    <property type="entry name" value="GT_GPT_archaea"/>
    <property type="match status" value="1"/>
</dbReference>
<dbReference type="Proteomes" id="UP000567099">
    <property type="component" value="Unassembled WGS sequence"/>
</dbReference>
<keyword evidence="3 8" id="KW-0808">Transferase</keyword>
<reference evidence="8" key="2">
    <citation type="submission" date="2018-02" db="EMBL/GenBank/DDBJ databases">
        <title>Complete genome sequence of the Methanococcus maripaludis type strain JJ (DSM 2067), a model for selenoprotein synthesis in Archaea.</title>
        <authorList>
            <person name="Poehlein A."/>
            <person name="Heym D."/>
            <person name="Quitzke V."/>
            <person name="Fersch J."/>
            <person name="Daniel R."/>
            <person name="Rother M."/>
        </authorList>
    </citation>
    <scope>NUCLEOTIDE SEQUENCE [LARGE SCALE GENOMIC DNA]</scope>
    <source>
        <strain evidence="8">DSM 2067</strain>
    </source>
</reference>
<keyword evidence="4 7" id="KW-0812">Transmembrane</keyword>
<evidence type="ECO:0000313" key="9">
    <source>
        <dbReference type="EMBL" id="MBA2863304.1"/>
    </source>
</evidence>
<dbReference type="GO" id="GO:0005886">
    <property type="term" value="C:plasma membrane"/>
    <property type="evidence" value="ECO:0007669"/>
    <property type="project" value="UniProtKB-SubCell"/>
</dbReference>
<evidence type="ECO:0000313" key="10">
    <source>
        <dbReference type="EMBL" id="MBB6496692.1"/>
    </source>
</evidence>
<evidence type="ECO:0000256" key="6">
    <source>
        <dbReference type="ARBA" id="ARBA00023136"/>
    </source>
</evidence>
<dbReference type="Proteomes" id="UP000590564">
    <property type="component" value="Unassembled WGS sequence"/>
</dbReference>
<evidence type="ECO:0000256" key="2">
    <source>
        <dbReference type="ARBA" id="ARBA00022475"/>
    </source>
</evidence>
<proteinExistence type="predicted"/>
<feature type="transmembrane region" description="Helical" evidence="7">
    <location>
        <begin position="197"/>
        <end position="224"/>
    </location>
</feature>
<evidence type="ECO:0000313" key="13">
    <source>
        <dbReference type="Proteomes" id="UP000590564"/>
    </source>
</evidence>
<reference evidence="11" key="1">
    <citation type="journal article" date="2018" name="Genome Announc.">
        <title>Complete Genome Sequence of the Methanococcus maripaludis Type Strain JJ (DSM 2067), a Model for Selenoprotein Synthesis in Archaea.</title>
        <authorList>
            <person name="Poehlein A."/>
            <person name="Heym D."/>
            <person name="Quitzke V."/>
            <person name="Fersch J."/>
            <person name="Daniel R."/>
            <person name="Rother M."/>
        </authorList>
    </citation>
    <scope>NUCLEOTIDE SEQUENCE [LARGE SCALE GENOMIC DNA]</scope>
    <source>
        <strain evidence="11">DSM 2067</strain>
    </source>
</reference>
<gene>
    <name evidence="8" type="primary">tagO</name>
    <name evidence="9" type="ORF">HNP94_000304</name>
    <name evidence="10" type="ORF">HNP96_000713</name>
    <name evidence="8" type="ORF">MMJJ_14160</name>
</gene>
<dbReference type="GO" id="GO:0071555">
    <property type="term" value="P:cell wall organization"/>
    <property type="evidence" value="ECO:0007669"/>
    <property type="project" value="TreeGrafter"/>
</dbReference>
<keyword evidence="2" id="KW-1003">Cell membrane</keyword>
<dbReference type="EMBL" id="JACHED010000001">
    <property type="protein sequence ID" value="MBB6496692.1"/>
    <property type="molecule type" value="Genomic_DNA"/>
</dbReference>
<evidence type="ECO:0000313" key="11">
    <source>
        <dbReference type="Proteomes" id="UP000239462"/>
    </source>
</evidence>
<accession>A0A2L1CBS7</accession>
<dbReference type="PANTHER" id="PTHR22926">
    <property type="entry name" value="PHOSPHO-N-ACETYLMURAMOYL-PENTAPEPTIDE-TRANSFERASE"/>
    <property type="match status" value="1"/>
</dbReference>
<reference evidence="9 12" key="3">
    <citation type="submission" date="2020-07" db="EMBL/GenBank/DDBJ databases">
        <title>Genomic Encyclopedia of Type Strains, Phase IV (KMG-V): Genome sequencing to study the core and pangenomes of soil and plant-associated prokaryotes.</title>
        <authorList>
            <person name="Whitman W."/>
        </authorList>
    </citation>
    <scope>NUCLEOTIDE SEQUENCE [LARGE SCALE GENOMIC DNA]</scope>
    <source>
        <strain evidence="9 12">C13</strain>
        <strain evidence="10 13">D1</strain>
    </source>
</reference>
<dbReference type="EMBL" id="JACDUO010000001">
    <property type="protein sequence ID" value="MBA2863304.1"/>
    <property type="molecule type" value="Genomic_DNA"/>
</dbReference>
<dbReference type="EMBL" id="CP026606">
    <property type="protein sequence ID" value="AVB76794.1"/>
    <property type="molecule type" value="Genomic_DNA"/>
</dbReference>
<keyword evidence="5 7" id="KW-1133">Transmembrane helix</keyword>
<name>A0A2L1CBS7_METMI</name>
<evidence type="ECO:0000256" key="7">
    <source>
        <dbReference type="SAM" id="Phobius"/>
    </source>
</evidence>
<sequence length="299" mass="33260">MDLYFVLSALFSFVISLIFTKFMIKKMVNYKYGYDLHKADKIKVAEMGGLSPVVVSSVVMLFFNPAISLSIFLPGFVGVIDDISRLNSKEKIVLTFLIGFPVAFFLKLGFLPSILLILGIFISSNLTNMLAGFNGLEIGMGILLCLFMAAVCLMNGDIFGFKVLILFSAAYLGLLYYNRYPAKVFPGDTGTLPIGAFLATIAVWRGFIPELFILMIPFVVDALLKQFTAGVTKKDTVFTPTKLKNGKLCVEGGYLSLPRMILMKKAMEEYKIVLVLWAIEAFFGILSILYTKYIGFNIF</sequence>
<dbReference type="Proteomes" id="UP000239462">
    <property type="component" value="Chromosome"/>
</dbReference>
<feature type="transmembrane region" description="Helical" evidence="7">
    <location>
        <begin position="270"/>
        <end position="290"/>
    </location>
</feature>
<dbReference type="GO" id="GO:0003975">
    <property type="term" value="F:UDP-N-acetylglucosamine-dolichyl-phosphate N-acetylglucosaminephosphotransferase activity"/>
    <property type="evidence" value="ECO:0007669"/>
    <property type="project" value="UniProtKB-EC"/>
</dbReference>
<feature type="transmembrane region" description="Helical" evidence="7">
    <location>
        <begin position="92"/>
        <end position="123"/>
    </location>
</feature>
<feature type="transmembrane region" description="Helical" evidence="7">
    <location>
        <begin position="53"/>
        <end position="80"/>
    </location>
</feature>
<dbReference type="PANTHER" id="PTHR22926:SF3">
    <property type="entry name" value="UNDECAPRENYL-PHOSPHATE ALPHA-N-ACETYLGLUCOSAMINYL 1-PHOSPHATE TRANSFERASE"/>
    <property type="match status" value="1"/>
</dbReference>
<protein>
    <submittedName>
        <fullName evidence="8">Putative undecaprenyl-phosphate N-acetylglucosaminyl 1-phosphate transferase</fullName>
        <ecNumber evidence="8">2.7.8.33</ecNumber>
    </submittedName>
    <submittedName>
        <fullName evidence="9">UDP-N-acetylglucosamine--dolichyl-phosphate N-acetylglucosaminephosphotransferase</fullName>
        <ecNumber evidence="9">2.7.8.15</ecNumber>
    </submittedName>
</protein>
<dbReference type="RefSeq" id="WP_104838233.1">
    <property type="nucleotide sequence ID" value="NZ_CP026606.1"/>
</dbReference>
<evidence type="ECO:0000256" key="1">
    <source>
        <dbReference type="ARBA" id="ARBA00004651"/>
    </source>
</evidence>
<dbReference type="AlphaFoldDB" id="A0A2L1CBS7"/>
<evidence type="ECO:0000313" key="8">
    <source>
        <dbReference type="EMBL" id="AVB76794.1"/>
    </source>
</evidence>
<evidence type="ECO:0000256" key="4">
    <source>
        <dbReference type="ARBA" id="ARBA00022692"/>
    </source>
</evidence>
<dbReference type="KEGG" id="mmad:MMJJ_14160"/>
<dbReference type="InterPro" id="IPR000715">
    <property type="entry name" value="Glycosyl_transferase_4"/>
</dbReference>
<evidence type="ECO:0000256" key="5">
    <source>
        <dbReference type="ARBA" id="ARBA00022989"/>
    </source>
</evidence>
<dbReference type="GO" id="GO:0044038">
    <property type="term" value="P:cell wall macromolecule biosynthetic process"/>
    <property type="evidence" value="ECO:0007669"/>
    <property type="project" value="TreeGrafter"/>
</dbReference>
<feature type="transmembrane region" description="Helical" evidence="7">
    <location>
        <begin position="5"/>
        <end position="24"/>
    </location>
</feature>
<dbReference type="Pfam" id="PF00953">
    <property type="entry name" value="Glycos_transf_4"/>
    <property type="match status" value="1"/>
</dbReference>
<feature type="transmembrane region" description="Helical" evidence="7">
    <location>
        <begin position="159"/>
        <end position="177"/>
    </location>
</feature>
<organism evidence="8 11">
    <name type="scientific">Methanococcus maripaludis</name>
    <name type="common">Methanococcus deltae</name>
    <dbReference type="NCBI Taxonomy" id="39152"/>
    <lineage>
        <taxon>Archaea</taxon>
        <taxon>Methanobacteriati</taxon>
        <taxon>Methanobacteriota</taxon>
        <taxon>Methanomada group</taxon>
        <taxon>Methanococci</taxon>
        <taxon>Methanococcales</taxon>
        <taxon>Methanococcaceae</taxon>
        <taxon>Methanococcus</taxon>
    </lineage>
</organism>
<evidence type="ECO:0000256" key="3">
    <source>
        <dbReference type="ARBA" id="ARBA00022679"/>
    </source>
</evidence>